<dbReference type="AlphaFoldDB" id="A0A8J7GE70"/>
<keyword evidence="1" id="KW-0472">Membrane</keyword>
<feature type="transmembrane region" description="Helical" evidence="1">
    <location>
        <begin position="73"/>
        <end position="93"/>
    </location>
</feature>
<feature type="transmembrane region" description="Helical" evidence="1">
    <location>
        <begin position="215"/>
        <end position="232"/>
    </location>
</feature>
<dbReference type="InterPro" id="IPR051533">
    <property type="entry name" value="WaaL-like"/>
</dbReference>
<dbReference type="PANTHER" id="PTHR37422:SF13">
    <property type="entry name" value="LIPOPOLYSACCHARIDE BIOSYNTHESIS PROTEIN PA4999-RELATED"/>
    <property type="match status" value="1"/>
</dbReference>
<organism evidence="2 3">
    <name type="scientific">Longispora fulva</name>
    <dbReference type="NCBI Taxonomy" id="619741"/>
    <lineage>
        <taxon>Bacteria</taxon>
        <taxon>Bacillati</taxon>
        <taxon>Actinomycetota</taxon>
        <taxon>Actinomycetes</taxon>
        <taxon>Micromonosporales</taxon>
        <taxon>Micromonosporaceae</taxon>
        <taxon>Longispora</taxon>
    </lineage>
</organism>
<comment type="caution">
    <text evidence="2">The sequence shown here is derived from an EMBL/GenBank/DDBJ whole genome shotgun (WGS) entry which is preliminary data.</text>
</comment>
<feature type="transmembrane region" description="Helical" evidence="1">
    <location>
        <begin position="38"/>
        <end position="61"/>
    </location>
</feature>
<feature type="transmembrane region" description="Helical" evidence="1">
    <location>
        <begin position="138"/>
        <end position="162"/>
    </location>
</feature>
<keyword evidence="1" id="KW-1133">Transmembrane helix</keyword>
<dbReference type="RefSeq" id="WP_197005681.1">
    <property type="nucleotide sequence ID" value="NZ_BONS01000011.1"/>
</dbReference>
<sequence>MTLTTAPPSPPLVRPRAPRWLPLPPAWPLVGILALYPLWWALGLGVLIFPMMALPMGWWLLRNRPIQVPPGFGLWLLFLLAVLGSVIALGYQPAGTLPGGFVGRLPGVGFRVIEYASLTVLMLYVGNLPRAVLPQRRIVALLGWLFVVTVGGGLLGVFAGHWEFNSPVEMLLPHKLRSMGFIKSLVHPAAAQVMDVFGGMDIPRPAAPWGYTNTWGNNYCLLVGFFVIWAFATRRRWLAAVLLVVSVLPVVYSLNRGLWIGLGMLALYLAARLAAQGRMWPLFGLAATTAVVAVLLAASPLGTLVNARVEHGKSNDVRMYVTVEALRGLPESPLIGFGSTRNTSGGRNSIAVGSTSDCERCGNFTLGGNGQLWQTLYAHGIIGTLAYFGFFGYGIWRFRRDRTAIGLVCSACHVVSFSAMFWYNALVTPLAFQLLAYALLWRNTHAHE</sequence>
<dbReference type="Proteomes" id="UP000622552">
    <property type="component" value="Unassembled WGS sequence"/>
</dbReference>
<feature type="transmembrane region" description="Helical" evidence="1">
    <location>
        <begin position="258"/>
        <end position="275"/>
    </location>
</feature>
<name>A0A8J7GE70_9ACTN</name>
<evidence type="ECO:0000313" key="3">
    <source>
        <dbReference type="Proteomes" id="UP000622552"/>
    </source>
</evidence>
<protein>
    <submittedName>
        <fullName evidence="2">Uncharacterized protein</fullName>
    </submittedName>
</protein>
<dbReference type="PANTHER" id="PTHR37422">
    <property type="entry name" value="TEICHURONIC ACID BIOSYNTHESIS PROTEIN TUAE"/>
    <property type="match status" value="1"/>
</dbReference>
<accession>A0A8J7GE70</accession>
<dbReference type="EMBL" id="JADOUF010000001">
    <property type="protein sequence ID" value="MBG6138978.1"/>
    <property type="molecule type" value="Genomic_DNA"/>
</dbReference>
<reference evidence="2" key="1">
    <citation type="submission" date="2020-11" db="EMBL/GenBank/DDBJ databases">
        <title>Sequencing the genomes of 1000 actinobacteria strains.</title>
        <authorList>
            <person name="Klenk H.-P."/>
        </authorList>
    </citation>
    <scope>NUCLEOTIDE SEQUENCE</scope>
    <source>
        <strain evidence="2">DSM 45356</strain>
    </source>
</reference>
<feature type="transmembrane region" description="Helical" evidence="1">
    <location>
        <begin position="237"/>
        <end position="252"/>
    </location>
</feature>
<feature type="transmembrane region" description="Helical" evidence="1">
    <location>
        <begin position="376"/>
        <end position="396"/>
    </location>
</feature>
<keyword evidence="1" id="KW-0812">Transmembrane</keyword>
<evidence type="ECO:0000256" key="1">
    <source>
        <dbReference type="SAM" id="Phobius"/>
    </source>
</evidence>
<keyword evidence="3" id="KW-1185">Reference proteome</keyword>
<proteinExistence type="predicted"/>
<feature type="transmembrane region" description="Helical" evidence="1">
    <location>
        <begin position="105"/>
        <end position="126"/>
    </location>
</feature>
<evidence type="ECO:0000313" key="2">
    <source>
        <dbReference type="EMBL" id="MBG6138978.1"/>
    </source>
</evidence>
<gene>
    <name evidence="2" type="ORF">IW245_005172</name>
</gene>
<feature type="transmembrane region" description="Helical" evidence="1">
    <location>
        <begin position="282"/>
        <end position="305"/>
    </location>
</feature>